<dbReference type="Gene3D" id="3.40.50.300">
    <property type="entry name" value="P-loop containing nucleotide triphosphate hydrolases"/>
    <property type="match status" value="1"/>
</dbReference>
<dbReference type="GO" id="GO:0005524">
    <property type="term" value="F:ATP binding"/>
    <property type="evidence" value="ECO:0007669"/>
    <property type="project" value="UniProtKB-KW"/>
</dbReference>
<dbReference type="InterPro" id="IPR027417">
    <property type="entry name" value="P-loop_NTPase"/>
</dbReference>
<dbReference type="InterPro" id="IPR003439">
    <property type="entry name" value="ABC_transporter-like_ATP-bd"/>
</dbReference>
<sequence>MSALEAEALTRRFGGLTAVADVSLSIAVGELHAVIGPNGAGKSTLVNLLSGTLPPSSGRFRLGGQDVTGWPSWRLAQAGIGRSFQRTNVLREMSVFENVRLAAQAAGFAPGLWLRRAKRAAAPIEAARAALARVGLEREGIAGTLSHGELRLLEIAMALATHPRVLLLDEPLAGMGPEEGERVAALLKELARDHAVLLIEHDMDFVFAVADSMTVMVDGRVLEQGTPTAIRASDAVREAYLGTDA</sequence>
<dbReference type="AlphaFoldDB" id="A0A317FCY0"/>
<dbReference type="PANTHER" id="PTHR45772">
    <property type="entry name" value="CONSERVED COMPONENT OF ABC TRANSPORTER FOR NATURAL AMINO ACIDS-RELATED"/>
    <property type="match status" value="1"/>
</dbReference>
<protein>
    <submittedName>
        <fullName evidence="5">ABC transporter ATP-binding protein</fullName>
    </submittedName>
</protein>
<organism evidence="5 6">
    <name type="scientific">Falsiroseomonas bella</name>
    <dbReference type="NCBI Taxonomy" id="2184016"/>
    <lineage>
        <taxon>Bacteria</taxon>
        <taxon>Pseudomonadati</taxon>
        <taxon>Pseudomonadota</taxon>
        <taxon>Alphaproteobacteria</taxon>
        <taxon>Acetobacterales</taxon>
        <taxon>Roseomonadaceae</taxon>
        <taxon>Falsiroseomonas</taxon>
    </lineage>
</organism>
<keyword evidence="3 5" id="KW-0067">ATP-binding</keyword>
<dbReference type="CDD" id="cd03219">
    <property type="entry name" value="ABC_Mj1267_LivG_branched"/>
    <property type="match status" value="1"/>
</dbReference>
<dbReference type="PROSITE" id="PS50893">
    <property type="entry name" value="ABC_TRANSPORTER_2"/>
    <property type="match status" value="1"/>
</dbReference>
<dbReference type="Pfam" id="PF00005">
    <property type="entry name" value="ABC_tran"/>
    <property type="match status" value="1"/>
</dbReference>
<dbReference type="OrthoDB" id="9779872at2"/>
<dbReference type="Pfam" id="PF12399">
    <property type="entry name" value="BCA_ABC_TP_C"/>
    <property type="match status" value="1"/>
</dbReference>
<dbReference type="RefSeq" id="WP_109870075.1">
    <property type="nucleotide sequence ID" value="NZ_QGNA01000002.1"/>
</dbReference>
<keyword evidence="1" id="KW-0813">Transport</keyword>
<dbReference type="SMART" id="SM00382">
    <property type="entry name" value="AAA"/>
    <property type="match status" value="1"/>
</dbReference>
<keyword evidence="6" id="KW-1185">Reference proteome</keyword>
<name>A0A317FCY0_9PROT</name>
<evidence type="ECO:0000259" key="4">
    <source>
        <dbReference type="PROSITE" id="PS50893"/>
    </source>
</evidence>
<evidence type="ECO:0000256" key="2">
    <source>
        <dbReference type="ARBA" id="ARBA00022741"/>
    </source>
</evidence>
<accession>A0A317FCY0</accession>
<dbReference type="InterPro" id="IPR032823">
    <property type="entry name" value="BCA_ABC_TP_C"/>
</dbReference>
<feature type="domain" description="ABC transporter" evidence="4">
    <location>
        <begin position="4"/>
        <end position="243"/>
    </location>
</feature>
<dbReference type="SUPFAM" id="SSF52540">
    <property type="entry name" value="P-loop containing nucleoside triphosphate hydrolases"/>
    <property type="match status" value="1"/>
</dbReference>
<dbReference type="InterPro" id="IPR017871">
    <property type="entry name" value="ABC_transporter-like_CS"/>
</dbReference>
<dbReference type="GO" id="GO:0016887">
    <property type="term" value="F:ATP hydrolysis activity"/>
    <property type="evidence" value="ECO:0007669"/>
    <property type="project" value="InterPro"/>
</dbReference>
<evidence type="ECO:0000256" key="3">
    <source>
        <dbReference type="ARBA" id="ARBA00022840"/>
    </source>
</evidence>
<evidence type="ECO:0000313" key="5">
    <source>
        <dbReference type="EMBL" id="PWS36964.1"/>
    </source>
</evidence>
<dbReference type="PROSITE" id="PS00211">
    <property type="entry name" value="ABC_TRANSPORTER_1"/>
    <property type="match status" value="1"/>
</dbReference>
<dbReference type="GO" id="GO:0005886">
    <property type="term" value="C:plasma membrane"/>
    <property type="evidence" value="ECO:0007669"/>
    <property type="project" value="TreeGrafter"/>
</dbReference>
<dbReference type="InterPro" id="IPR051120">
    <property type="entry name" value="ABC_AA/LPS_Transport"/>
</dbReference>
<evidence type="ECO:0000313" key="6">
    <source>
        <dbReference type="Proteomes" id="UP000245765"/>
    </source>
</evidence>
<comment type="caution">
    <text evidence="5">The sequence shown here is derived from an EMBL/GenBank/DDBJ whole genome shotgun (WGS) entry which is preliminary data.</text>
</comment>
<reference evidence="6" key="1">
    <citation type="submission" date="2018-05" db="EMBL/GenBank/DDBJ databases">
        <authorList>
            <person name="Du Z."/>
            <person name="Wang X."/>
        </authorList>
    </citation>
    <scope>NUCLEOTIDE SEQUENCE [LARGE SCALE GENOMIC DNA]</scope>
    <source>
        <strain evidence="6">CQN31</strain>
    </source>
</reference>
<dbReference type="Proteomes" id="UP000245765">
    <property type="component" value="Unassembled WGS sequence"/>
</dbReference>
<dbReference type="PANTHER" id="PTHR45772:SF2">
    <property type="entry name" value="ABC TRANSPORTER ATP-BINDING PROTEIN"/>
    <property type="match status" value="1"/>
</dbReference>
<dbReference type="InterPro" id="IPR003593">
    <property type="entry name" value="AAA+_ATPase"/>
</dbReference>
<proteinExistence type="predicted"/>
<keyword evidence="2" id="KW-0547">Nucleotide-binding</keyword>
<evidence type="ECO:0000256" key="1">
    <source>
        <dbReference type="ARBA" id="ARBA00022448"/>
    </source>
</evidence>
<gene>
    <name evidence="5" type="ORF">DFH01_08765</name>
</gene>
<dbReference type="EMBL" id="QGNA01000002">
    <property type="protein sequence ID" value="PWS36964.1"/>
    <property type="molecule type" value="Genomic_DNA"/>
</dbReference>